<organism evidence="3 4">
    <name type="scientific">Pseudomonas nitroreducens</name>
    <dbReference type="NCBI Taxonomy" id="46680"/>
    <lineage>
        <taxon>Bacteria</taxon>
        <taxon>Pseudomonadati</taxon>
        <taxon>Pseudomonadota</taxon>
        <taxon>Gammaproteobacteria</taxon>
        <taxon>Pseudomonadales</taxon>
        <taxon>Pseudomonadaceae</taxon>
        <taxon>Pseudomonas</taxon>
    </lineage>
</organism>
<feature type="active site" description="Proton donor" evidence="2">
    <location>
        <position position="11"/>
    </location>
</feature>
<sequence length="212" mass="23718">MKHLPIAVDLDDVVVVFGHTLHAAAEKAGLNPPKFEDWYTYNLCTLLNINLEQFYSLIIRSEVLKIAPVVKGAKAALEQLKASGHQLVMITSRGYHPDAYAITMGWLKLHGIPCDELIVVPEGMTKPEAVALKYPNGFSYMIDDYQKNLADMKAAGMVQRTVLVDKPWNKALTEYRMGVNRFESLATFVESLKVEVCPPSQRRQEEEAALAI</sequence>
<feature type="active site" description="Nucleophile" evidence="2">
    <location>
        <position position="9"/>
    </location>
</feature>
<dbReference type="EMBL" id="JACHLI010000001">
    <property type="protein sequence ID" value="MBB4861356.1"/>
    <property type="molecule type" value="Genomic_DNA"/>
</dbReference>
<dbReference type="InterPro" id="IPR023214">
    <property type="entry name" value="HAD_sf"/>
</dbReference>
<dbReference type="AlphaFoldDB" id="A0A7W7KEH0"/>
<dbReference type="CDD" id="cd01427">
    <property type="entry name" value="HAD_like"/>
    <property type="match status" value="1"/>
</dbReference>
<dbReference type="InterPro" id="IPR036412">
    <property type="entry name" value="HAD-like_sf"/>
</dbReference>
<name>A0A7W7KEH0_PSENT</name>
<evidence type="ECO:0000256" key="1">
    <source>
        <dbReference type="ARBA" id="ARBA00009589"/>
    </source>
</evidence>
<comment type="caution">
    <text evidence="3">The sequence shown here is derived from an EMBL/GenBank/DDBJ whole genome shotgun (WGS) entry which is preliminary data.</text>
</comment>
<dbReference type="InterPro" id="IPR010708">
    <property type="entry name" value="5'(3')-deoxyribonucleotidase"/>
</dbReference>
<dbReference type="SUPFAM" id="SSF56784">
    <property type="entry name" value="HAD-like"/>
    <property type="match status" value="1"/>
</dbReference>
<comment type="similarity">
    <text evidence="1">Belongs to the 5'(3')-deoxyribonucleotidase family.</text>
</comment>
<dbReference type="GO" id="GO:0009264">
    <property type="term" value="P:deoxyribonucleotide catabolic process"/>
    <property type="evidence" value="ECO:0007669"/>
    <property type="project" value="InterPro"/>
</dbReference>
<protein>
    <submittedName>
        <fullName evidence="3">Putative HAD superfamily protein</fullName>
    </submittedName>
</protein>
<evidence type="ECO:0000256" key="2">
    <source>
        <dbReference type="PIRSR" id="PIRSR610708-1"/>
    </source>
</evidence>
<evidence type="ECO:0000313" key="4">
    <source>
        <dbReference type="Proteomes" id="UP000566995"/>
    </source>
</evidence>
<accession>A0A7W7KEH0</accession>
<dbReference type="Proteomes" id="UP000566995">
    <property type="component" value="Unassembled WGS sequence"/>
</dbReference>
<reference evidence="3 4" key="1">
    <citation type="submission" date="2020-08" db="EMBL/GenBank/DDBJ databases">
        <title>Functional genomics of gut bacteria from endangered species of beetles.</title>
        <authorList>
            <person name="Carlos-Shanley C."/>
        </authorList>
    </citation>
    <scope>NUCLEOTIDE SEQUENCE [LARGE SCALE GENOMIC DNA]</scope>
    <source>
        <strain evidence="3 4">S00179</strain>
    </source>
</reference>
<dbReference type="Gene3D" id="3.40.50.1000">
    <property type="entry name" value="HAD superfamily/HAD-like"/>
    <property type="match status" value="1"/>
</dbReference>
<dbReference type="Pfam" id="PF06941">
    <property type="entry name" value="NT5C"/>
    <property type="match status" value="1"/>
</dbReference>
<dbReference type="RefSeq" id="WP_184585625.1">
    <property type="nucleotide sequence ID" value="NZ_JACHLI010000001.1"/>
</dbReference>
<proteinExistence type="inferred from homology"/>
<evidence type="ECO:0000313" key="3">
    <source>
        <dbReference type="EMBL" id="MBB4861356.1"/>
    </source>
</evidence>
<dbReference type="GO" id="GO:0008253">
    <property type="term" value="F:5'-nucleotidase activity"/>
    <property type="evidence" value="ECO:0007669"/>
    <property type="project" value="InterPro"/>
</dbReference>
<gene>
    <name evidence="3" type="ORF">HNP46_000167</name>
</gene>